<dbReference type="GO" id="GO:0016405">
    <property type="term" value="F:CoA-ligase activity"/>
    <property type="evidence" value="ECO:0007669"/>
    <property type="project" value="TreeGrafter"/>
</dbReference>
<evidence type="ECO:0000259" key="3">
    <source>
        <dbReference type="Pfam" id="PF13193"/>
    </source>
</evidence>
<dbReference type="PANTHER" id="PTHR24096:SF422">
    <property type="entry name" value="BCDNA.GH02901"/>
    <property type="match status" value="1"/>
</dbReference>
<dbReference type="PROSITE" id="PS00455">
    <property type="entry name" value="AMP_BINDING"/>
    <property type="match status" value="1"/>
</dbReference>
<proteinExistence type="predicted"/>
<sequence>MFSYTPTQALISPDPKAEGHRRPDPTGHTWLVDTITKKKYTYEDCKERTHHLASAFKTHLGLSDSDVLAIYAPNDIDYPLTIWAAFKTGAIVSSANPAYTVEELEYQLKVLSTHHHLKGLVTHPNSLETALQAAKRVGISSERILLMSSSLTEHSPSGTPKGILTLEGLLKQYPAQPLPTIKLDPNGAAKKVAFLCFSSGTTGLPKAVRISHRAVIANVIIVLRHCDEDVSGERAMAVLPYYHIFGLVVVMHASIYRNLANVVVPKFAFESFLDTIIEFRVAHFCLVPPMVVLLVKHPAAARRCKEIQKYMKQIICGAAPLGQELTDQFHNLYPEVQIGQGYGMTETATLVALTPRMAGWPPGSAAGVIGPNIQLKIVDQSGKAVSFGSLGEILIRSPSNALDYLKNPKATAETFDAEGFVHTGDEGYINPHGWLFVVDRLKELIKVKGNQLAPAELEGHLLSHPAVADVCVIGVPDEYAGEVARAYVVRAAEYAGRDTKELDQELSRYVSEHKVRYKWLDGGIEFLDSIPKNPSGKLLRRVLRDRYKASLASKGHPHISSKL</sequence>
<dbReference type="SUPFAM" id="SSF56801">
    <property type="entry name" value="Acetyl-CoA synthetase-like"/>
    <property type="match status" value="1"/>
</dbReference>
<dbReference type="OrthoDB" id="6509636at2759"/>
<dbReference type="InterPro" id="IPR020845">
    <property type="entry name" value="AMP-binding_CS"/>
</dbReference>
<feature type="domain" description="AMP-binding enzyme C-terminal" evidence="3">
    <location>
        <begin position="456"/>
        <end position="537"/>
    </location>
</feature>
<dbReference type="PANTHER" id="PTHR24096">
    <property type="entry name" value="LONG-CHAIN-FATTY-ACID--COA LIGASE"/>
    <property type="match status" value="1"/>
</dbReference>
<evidence type="ECO:0000313" key="5">
    <source>
        <dbReference type="Proteomes" id="UP000886653"/>
    </source>
</evidence>
<protein>
    <submittedName>
        <fullName evidence="4">Uncharacterized protein</fullName>
    </submittedName>
</protein>
<evidence type="ECO:0000259" key="2">
    <source>
        <dbReference type="Pfam" id="PF00501"/>
    </source>
</evidence>
<feature type="region of interest" description="Disordered" evidence="1">
    <location>
        <begin position="1"/>
        <end position="28"/>
    </location>
</feature>
<organism evidence="4 5">
    <name type="scientific">Cronartium quercuum f. sp. fusiforme G11</name>
    <dbReference type="NCBI Taxonomy" id="708437"/>
    <lineage>
        <taxon>Eukaryota</taxon>
        <taxon>Fungi</taxon>
        <taxon>Dikarya</taxon>
        <taxon>Basidiomycota</taxon>
        <taxon>Pucciniomycotina</taxon>
        <taxon>Pucciniomycetes</taxon>
        <taxon>Pucciniales</taxon>
        <taxon>Coleosporiaceae</taxon>
        <taxon>Cronartium</taxon>
    </lineage>
</organism>
<accession>A0A9P6NH34</accession>
<feature type="compositionally biased region" description="Basic and acidic residues" evidence="1">
    <location>
        <begin position="15"/>
        <end position="25"/>
    </location>
</feature>
<dbReference type="Proteomes" id="UP000886653">
    <property type="component" value="Unassembled WGS sequence"/>
</dbReference>
<dbReference type="InterPro" id="IPR025110">
    <property type="entry name" value="AMP-bd_C"/>
</dbReference>
<feature type="domain" description="AMP-dependent synthetase/ligase" evidence="2">
    <location>
        <begin position="28"/>
        <end position="405"/>
    </location>
</feature>
<gene>
    <name evidence="4" type="ORF">CROQUDRAFT_45250</name>
</gene>
<evidence type="ECO:0000313" key="4">
    <source>
        <dbReference type="EMBL" id="KAG0145843.1"/>
    </source>
</evidence>
<dbReference type="Pfam" id="PF13193">
    <property type="entry name" value="AMP-binding_C"/>
    <property type="match status" value="1"/>
</dbReference>
<dbReference type="Gene3D" id="3.40.50.12780">
    <property type="entry name" value="N-terminal domain of ligase-like"/>
    <property type="match status" value="1"/>
</dbReference>
<name>A0A9P6NH34_9BASI</name>
<keyword evidence="5" id="KW-1185">Reference proteome</keyword>
<comment type="caution">
    <text evidence="4">The sequence shown here is derived from an EMBL/GenBank/DDBJ whole genome shotgun (WGS) entry which is preliminary data.</text>
</comment>
<dbReference type="InterPro" id="IPR045851">
    <property type="entry name" value="AMP-bd_C_sf"/>
</dbReference>
<reference evidence="4" key="1">
    <citation type="submission" date="2013-11" db="EMBL/GenBank/DDBJ databases">
        <title>Genome sequence of the fusiform rust pathogen reveals effectors for host alternation and coevolution with pine.</title>
        <authorList>
            <consortium name="DOE Joint Genome Institute"/>
            <person name="Smith K."/>
            <person name="Pendleton A."/>
            <person name="Kubisiak T."/>
            <person name="Anderson C."/>
            <person name="Salamov A."/>
            <person name="Aerts A."/>
            <person name="Riley R."/>
            <person name="Clum A."/>
            <person name="Lindquist E."/>
            <person name="Ence D."/>
            <person name="Campbell M."/>
            <person name="Kronenberg Z."/>
            <person name="Feau N."/>
            <person name="Dhillon B."/>
            <person name="Hamelin R."/>
            <person name="Burleigh J."/>
            <person name="Smith J."/>
            <person name="Yandell M."/>
            <person name="Nelson C."/>
            <person name="Grigoriev I."/>
            <person name="Davis J."/>
        </authorList>
    </citation>
    <scope>NUCLEOTIDE SEQUENCE</scope>
    <source>
        <strain evidence="4">G11</strain>
    </source>
</reference>
<evidence type="ECO:0000256" key="1">
    <source>
        <dbReference type="SAM" id="MobiDB-lite"/>
    </source>
</evidence>
<dbReference type="InterPro" id="IPR000873">
    <property type="entry name" value="AMP-dep_synth/lig_dom"/>
</dbReference>
<feature type="compositionally biased region" description="Polar residues" evidence="1">
    <location>
        <begin position="1"/>
        <end position="10"/>
    </location>
</feature>
<dbReference type="InterPro" id="IPR042099">
    <property type="entry name" value="ANL_N_sf"/>
</dbReference>
<dbReference type="EMBL" id="MU167270">
    <property type="protein sequence ID" value="KAG0145843.1"/>
    <property type="molecule type" value="Genomic_DNA"/>
</dbReference>
<dbReference type="Gene3D" id="3.30.300.30">
    <property type="match status" value="1"/>
</dbReference>
<dbReference type="Pfam" id="PF00501">
    <property type="entry name" value="AMP-binding"/>
    <property type="match status" value="1"/>
</dbReference>
<dbReference type="AlphaFoldDB" id="A0A9P6NH34"/>